<reference evidence="1 2" key="2">
    <citation type="journal article" date="2010" name="J Osaka Dent Univ">
        <title>Isolation and identification of Rothia mucilaginosa from persistent apical periodontitis lesions.</title>
        <authorList>
            <person name="Yamane K."/>
            <person name="Yoshida M."/>
            <person name="Fujihira T."/>
            <person name="Baba T."/>
            <person name="Tsuji N."/>
            <person name="Hayashi H."/>
            <person name="Sugimori C."/>
            <person name="Yamanaka T."/>
            <person name="Mashimo C."/>
            <person name="Nambu T."/>
            <person name="Kawai H."/>
            <person name="Fukushima H."/>
        </authorList>
    </citation>
    <scope>NUCLEOTIDE SEQUENCE [LARGE SCALE GENOMIC DNA]</scope>
    <source>
        <strain evidence="1 2">DY-18</strain>
    </source>
</reference>
<evidence type="ECO:0000313" key="1">
    <source>
        <dbReference type="EMBL" id="BAI65245.1"/>
    </source>
</evidence>
<organism evidence="1 2">
    <name type="scientific">Rothia mucilaginosa (strain DY-18)</name>
    <name type="common">Stomatococcus mucilaginosus</name>
    <dbReference type="NCBI Taxonomy" id="680646"/>
    <lineage>
        <taxon>Bacteria</taxon>
        <taxon>Bacillati</taxon>
        <taxon>Actinomycetota</taxon>
        <taxon>Actinomycetes</taxon>
        <taxon>Micrococcales</taxon>
        <taxon>Micrococcaceae</taxon>
        <taxon>Rothia</taxon>
    </lineage>
</organism>
<reference evidence="2" key="1">
    <citation type="submission" date="2009-07" db="EMBL/GenBank/DDBJ databases">
        <title>Complete genome sequence of Rothia mucilaginosa DJ.</title>
        <authorList>
            <person name="Yamane K."/>
            <person name="Nambu T."/>
            <person name="Mashimo C."/>
            <person name="Sugimori C."/>
            <person name="Yamanaka T."/>
            <person name="Leung K."/>
            <person name="Fukushima H."/>
        </authorList>
    </citation>
    <scope>NUCLEOTIDE SEQUENCE [LARGE SCALE GENOMIC DNA]</scope>
    <source>
        <strain evidence="2">DY-18</strain>
    </source>
</reference>
<dbReference type="AlphaFoldDB" id="D2NUB9"/>
<dbReference type="EMBL" id="AP011540">
    <property type="protein sequence ID" value="BAI65245.1"/>
    <property type="molecule type" value="Genomic_DNA"/>
</dbReference>
<reference evidence="1 2" key="3">
    <citation type="journal article" date="2010" name="Sequencing">
        <title>Complete Genome Sequence of Rothia mucilaginosa DY-18: A Clinical Isolate with Dense Meshwork-Like Structures from a Persistent Apical Periodontitis Lesion.</title>
        <authorList>
            <person name="Yamane K."/>
            <person name="Nambu T."/>
            <person name="Yamanaka T."/>
            <person name="Mashimo C."/>
            <person name="Sugimori C."/>
            <person name="Leung K.-P."/>
            <person name="Fukushima H."/>
        </authorList>
    </citation>
    <scope>NUCLEOTIDE SEQUENCE [LARGE SCALE GENOMIC DNA]</scope>
    <source>
        <strain evidence="1 2">DY-18</strain>
    </source>
</reference>
<name>D2NUB9_ROTMD</name>
<dbReference type="KEGG" id="rmu:RMDY18_14130"/>
<dbReference type="Proteomes" id="UP000001883">
    <property type="component" value="Chromosome"/>
</dbReference>
<gene>
    <name evidence="1" type="ordered locus">RMDY18_14130</name>
</gene>
<dbReference type="HOGENOM" id="CLU_1214076_0_0_11"/>
<sequence>MYRESQKRLDKLYSTLVLLATANHRKTTVQQIILRNSCVLALNLHAVHRSAALLQNATSLRVRLRKAQLSQNRNHVQTIRRQLSRRKLSNHRLQGSLIQSSEIALTEQSLRSSHSLISSLSTVNQRSHQVRQSLLSLTLKRFLLNLLRKLSNLSTSQESKDLQTIQNIRIRSVQPELVESVRRAHLRVQPNSVTLALTELSAIRVSNQRSTNSVNALTLHTARGADTS</sequence>
<evidence type="ECO:0000313" key="2">
    <source>
        <dbReference type="Proteomes" id="UP000001883"/>
    </source>
</evidence>
<protein>
    <submittedName>
        <fullName evidence="1">Uncharacterized protein</fullName>
    </submittedName>
</protein>
<keyword evidence="2" id="KW-1185">Reference proteome</keyword>
<accession>D2NUB9</accession>
<proteinExistence type="predicted"/>